<feature type="compositionally biased region" description="Polar residues" evidence="1">
    <location>
        <begin position="148"/>
        <end position="162"/>
    </location>
</feature>
<evidence type="ECO:0000313" key="3">
    <source>
        <dbReference type="Proteomes" id="UP000472262"/>
    </source>
</evidence>
<keyword evidence="3" id="KW-1185">Reference proteome</keyword>
<feature type="region of interest" description="Disordered" evidence="1">
    <location>
        <begin position="114"/>
        <end position="162"/>
    </location>
</feature>
<dbReference type="Ensembl" id="ENSSGRT00000072922.1">
    <property type="protein sequence ID" value="ENSSGRP00000068428.1"/>
    <property type="gene ID" value="ENSSGRG00000035075.1"/>
</dbReference>
<reference evidence="2" key="2">
    <citation type="submission" date="2025-09" db="UniProtKB">
        <authorList>
            <consortium name="Ensembl"/>
        </authorList>
    </citation>
    <scope>IDENTIFICATION</scope>
</reference>
<dbReference type="AlphaFoldDB" id="A0A672PWX2"/>
<dbReference type="Gene3D" id="3.80.10.10">
    <property type="entry name" value="Ribonuclease Inhibitor"/>
    <property type="match status" value="1"/>
</dbReference>
<proteinExistence type="predicted"/>
<dbReference type="SUPFAM" id="SSF52058">
    <property type="entry name" value="L domain-like"/>
    <property type="match status" value="1"/>
</dbReference>
<accession>A0A672PWX2</accession>
<reference evidence="2" key="1">
    <citation type="submission" date="2025-08" db="UniProtKB">
        <authorList>
            <consortium name="Ensembl"/>
        </authorList>
    </citation>
    <scope>IDENTIFICATION</scope>
</reference>
<evidence type="ECO:0008006" key="4">
    <source>
        <dbReference type="Google" id="ProtNLM"/>
    </source>
</evidence>
<name>A0A672PWX2_SINGR</name>
<dbReference type="InterPro" id="IPR032675">
    <property type="entry name" value="LRR_dom_sf"/>
</dbReference>
<sequence length="162" mass="18560">MAEYTVTGQTRRETYRSIWSGNGKQVYRRQNKNRLNLPSILVLDGCGITEAGDEEEVATFCAHVVELDLSHNQLKDWGEISKILYNIPNLDFLNLSMNPLRGSSLEPGVAEAFSPGWSRRDWSQPGQSRRPPGRSRQNRSPPGRSRQIRNPWQRQTTQIRPQ</sequence>
<evidence type="ECO:0000256" key="1">
    <source>
        <dbReference type="SAM" id="MobiDB-lite"/>
    </source>
</evidence>
<evidence type="ECO:0000313" key="2">
    <source>
        <dbReference type="Ensembl" id="ENSSGRP00000068428.1"/>
    </source>
</evidence>
<dbReference type="Proteomes" id="UP000472262">
    <property type="component" value="Unassembled WGS sequence"/>
</dbReference>
<dbReference type="InParanoid" id="A0A672PWX2"/>
<organism evidence="2 3">
    <name type="scientific">Sinocyclocheilus grahami</name>
    <name type="common">Dianchi golden-line fish</name>
    <name type="synonym">Barbus grahami</name>
    <dbReference type="NCBI Taxonomy" id="75366"/>
    <lineage>
        <taxon>Eukaryota</taxon>
        <taxon>Metazoa</taxon>
        <taxon>Chordata</taxon>
        <taxon>Craniata</taxon>
        <taxon>Vertebrata</taxon>
        <taxon>Euteleostomi</taxon>
        <taxon>Actinopterygii</taxon>
        <taxon>Neopterygii</taxon>
        <taxon>Teleostei</taxon>
        <taxon>Ostariophysi</taxon>
        <taxon>Cypriniformes</taxon>
        <taxon>Cyprinidae</taxon>
        <taxon>Cyprininae</taxon>
        <taxon>Sinocyclocheilus</taxon>
    </lineage>
</organism>
<protein>
    <recommendedName>
        <fullName evidence="4">Tubulin folding cofactor E-like a</fullName>
    </recommendedName>
</protein>